<dbReference type="InterPro" id="IPR050779">
    <property type="entry name" value="Transglutaminase"/>
</dbReference>
<dbReference type="InterPro" id="IPR023608">
    <property type="entry name" value="Transglutaminase_animal"/>
</dbReference>
<proteinExistence type="inferred from homology"/>
<keyword evidence="5" id="KW-0106">Calcium</keyword>
<evidence type="ECO:0000256" key="3">
    <source>
        <dbReference type="ARBA" id="ARBA00022679"/>
    </source>
</evidence>
<dbReference type="GO" id="GO:0046872">
    <property type="term" value="F:metal ion binding"/>
    <property type="evidence" value="ECO:0007669"/>
    <property type="project" value="UniProtKB-KW"/>
</dbReference>
<accession>A0AAY4ESZ3</accession>
<dbReference type="GO" id="GO:0007399">
    <property type="term" value="P:nervous system development"/>
    <property type="evidence" value="ECO:0007669"/>
    <property type="project" value="UniProtKB-ARBA"/>
</dbReference>
<dbReference type="GO" id="GO:0003810">
    <property type="term" value="F:protein-glutamine gamma-glutamyltransferase activity"/>
    <property type="evidence" value="ECO:0007669"/>
    <property type="project" value="UniProtKB-EC"/>
</dbReference>
<evidence type="ECO:0000256" key="1">
    <source>
        <dbReference type="ARBA" id="ARBA00001913"/>
    </source>
</evidence>
<keyword evidence="6" id="KW-0012">Acyltransferase</keyword>
<dbReference type="InterPro" id="IPR038765">
    <property type="entry name" value="Papain-like_cys_pep_sf"/>
</dbReference>
<evidence type="ECO:0000256" key="2">
    <source>
        <dbReference type="ARBA" id="ARBA00005968"/>
    </source>
</evidence>
<dbReference type="InterPro" id="IPR014756">
    <property type="entry name" value="Ig_E-set"/>
</dbReference>
<evidence type="ECO:0000313" key="11">
    <source>
        <dbReference type="Proteomes" id="UP000694580"/>
    </source>
</evidence>
<dbReference type="Pfam" id="PF01841">
    <property type="entry name" value="Transglut_core"/>
    <property type="match status" value="1"/>
</dbReference>
<dbReference type="SUPFAM" id="SSF54001">
    <property type="entry name" value="Cysteine proteinases"/>
    <property type="match status" value="1"/>
</dbReference>
<dbReference type="PROSITE" id="PS00547">
    <property type="entry name" value="TRANSGLUTAMINASES"/>
    <property type="match status" value="1"/>
</dbReference>
<sequence length="620" mass="69095">MKAVLSDPSGTGGLHIEMPVTYSGHPSQPSWMAYIQPDGLAPTGTQSLSIYVCTSPTATVGVYQLHLNLLTLSGQRSVSIGQFLLVCNPWCPADSVYVPHEKLRDEYVKNDFGILYMGTPSNITFRPWSFDQYEPDVLETCMKLLQVSPLHRANWKKDYRLRADPVYISRVVSAMINCEDDKGVLMGKWTDNFNGGINPNQWTGSGEILRLWAKSGFQPVKYGQCWVFAAVMCTVMRALGVPCRVVTNFNSAHDTNANLIIEEYYSEKGEKLHQSSDSIWNFHVWVECWMKRPDLAVGFDGWQVLDPTPQERSEGVFCCGPAPVKAIRECCFSMFYDIPFVYAEVNAEVHTFIVKDHQLHRSKVEKDRVGSLICTKGLGSCMYQNITAEYKSNKACMSPGSNIRKFSEGLSVSLKIHTSPVAGESITFTITVTNQDSCMKTLKEHVNAQAKQYHSSPMHTIWDEHRIVTIAPCQTVEIPHSIPRQALLCEDLINLAVVVEDAATQKRVLACEEFSISRPTVSIRVQNENDVAINQEGYVTVSFRNPFPEPVSGELTITASGLLENKVQARVLLLQPGAAVERKITFTATTPGIKTLHAVLVLKNCPAVIRGFKNFRVNGV</sequence>
<comment type="similarity">
    <text evidence="2">Belongs to the transglutaminase superfamily. Transglutaminase family.</text>
</comment>
<dbReference type="InterPro" id="IPR002931">
    <property type="entry name" value="Transglutaminase-like"/>
</dbReference>
<dbReference type="InterPro" id="IPR013783">
    <property type="entry name" value="Ig-like_fold"/>
</dbReference>
<feature type="domain" description="Transglutaminase-like" evidence="9">
    <location>
        <begin position="217"/>
        <end position="309"/>
    </location>
</feature>
<feature type="active site" evidence="8">
    <location>
        <position position="225"/>
    </location>
</feature>
<dbReference type="SUPFAM" id="SSF49309">
    <property type="entry name" value="Transglutaminase, two C-terminal domains"/>
    <property type="match status" value="2"/>
</dbReference>
<dbReference type="Ensembl" id="ENSDCDT00010071553.1">
    <property type="protein sequence ID" value="ENSDCDP00010060800.1"/>
    <property type="gene ID" value="ENSDCDG00010033702.1"/>
</dbReference>
<comment type="cofactor">
    <cofactor evidence="1">
        <name>Ca(2+)</name>
        <dbReference type="ChEBI" id="CHEBI:29108"/>
    </cofactor>
</comment>
<dbReference type="GeneTree" id="ENSGT01050000244866"/>
<feature type="active site" evidence="8">
    <location>
        <position position="306"/>
    </location>
</feature>
<dbReference type="PANTHER" id="PTHR11590:SF80">
    <property type="entry name" value="TRANSGLUTAMINASE 5,-LIKE"/>
    <property type="match status" value="1"/>
</dbReference>
<evidence type="ECO:0000256" key="6">
    <source>
        <dbReference type="ARBA" id="ARBA00023315"/>
    </source>
</evidence>
<dbReference type="Gene3D" id="2.60.40.10">
    <property type="entry name" value="Immunoglobulins"/>
    <property type="match status" value="3"/>
</dbReference>
<evidence type="ECO:0000256" key="8">
    <source>
        <dbReference type="PIRSR" id="PIRSR000459-1"/>
    </source>
</evidence>
<keyword evidence="11" id="KW-1185">Reference proteome</keyword>
<evidence type="ECO:0000256" key="5">
    <source>
        <dbReference type="ARBA" id="ARBA00022837"/>
    </source>
</evidence>
<dbReference type="PANTHER" id="PTHR11590">
    <property type="entry name" value="PROTEIN-GLUTAMINE GAMMA-GLUTAMYLTRANSFERASE"/>
    <property type="match status" value="1"/>
</dbReference>
<reference evidence="10 11" key="1">
    <citation type="submission" date="2020-06" db="EMBL/GenBank/DDBJ databases">
        <authorList>
            <consortium name="Wellcome Sanger Institute Data Sharing"/>
        </authorList>
    </citation>
    <scope>NUCLEOTIDE SEQUENCE [LARGE SCALE GENOMIC DNA]</scope>
</reference>
<keyword evidence="3" id="KW-0808">Transferase</keyword>
<gene>
    <name evidence="10" type="primary">tgm5l</name>
</gene>
<evidence type="ECO:0000259" key="9">
    <source>
        <dbReference type="SMART" id="SM00460"/>
    </source>
</evidence>
<dbReference type="PIRSF" id="PIRSF000459">
    <property type="entry name" value="TGM_EBP42"/>
    <property type="match status" value="1"/>
</dbReference>
<dbReference type="SMART" id="SM00460">
    <property type="entry name" value="TGc"/>
    <property type="match status" value="1"/>
</dbReference>
<keyword evidence="4" id="KW-0479">Metal-binding</keyword>
<dbReference type="InterPro" id="IPR036985">
    <property type="entry name" value="Transglutaminase-like_sf"/>
</dbReference>
<reference evidence="10" key="2">
    <citation type="submission" date="2025-08" db="UniProtKB">
        <authorList>
            <consortium name="Ensembl"/>
        </authorList>
    </citation>
    <scope>IDENTIFICATION</scope>
</reference>
<evidence type="ECO:0000256" key="4">
    <source>
        <dbReference type="ARBA" id="ARBA00022723"/>
    </source>
</evidence>
<protein>
    <recommendedName>
        <fullName evidence="7">protein-glutamine gamma-glutamyltransferase</fullName>
        <ecNumber evidence="7">2.3.2.13</ecNumber>
    </recommendedName>
</protein>
<evidence type="ECO:0000313" key="10">
    <source>
        <dbReference type="Ensembl" id="ENSDCDP00010060800.1"/>
    </source>
</evidence>
<dbReference type="AlphaFoldDB" id="A0AAY4ESZ3"/>
<dbReference type="Proteomes" id="UP000694580">
    <property type="component" value="Chromosome 12"/>
</dbReference>
<dbReference type="EC" id="2.3.2.13" evidence="7"/>
<evidence type="ECO:0000256" key="7">
    <source>
        <dbReference type="ARBA" id="ARBA00024222"/>
    </source>
</evidence>
<dbReference type="SUPFAM" id="SSF81296">
    <property type="entry name" value="E set domains"/>
    <property type="match status" value="1"/>
</dbReference>
<dbReference type="InterPro" id="IPR013808">
    <property type="entry name" value="Transglutaminase_AS"/>
</dbReference>
<dbReference type="Gene3D" id="3.90.260.10">
    <property type="entry name" value="Transglutaminase-like"/>
    <property type="match status" value="1"/>
</dbReference>
<reference evidence="10" key="3">
    <citation type="submission" date="2025-09" db="UniProtKB">
        <authorList>
            <consortium name="Ensembl"/>
        </authorList>
    </citation>
    <scope>IDENTIFICATION</scope>
</reference>
<name>A0AAY4ESZ3_9TELE</name>
<organism evidence="10 11">
    <name type="scientific">Denticeps clupeoides</name>
    <name type="common">denticle herring</name>
    <dbReference type="NCBI Taxonomy" id="299321"/>
    <lineage>
        <taxon>Eukaryota</taxon>
        <taxon>Metazoa</taxon>
        <taxon>Chordata</taxon>
        <taxon>Craniata</taxon>
        <taxon>Vertebrata</taxon>
        <taxon>Euteleostomi</taxon>
        <taxon>Actinopterygii</taxon>
        <taxon>Neopterygii</taxon>
        <taxon>Teleostei</taxon>
        <taxon>Clupei</taxon>
        <taxon>Clupeiformes</taxon>
        <taxon>Denticipitoidei</taxon>
        <taxon>Denticipitidae</taxon>
        <taxon>Denticeps</taxon>
    </lineage>
</organism>
<dbReference type="InterPro" id="IPR036238">
    <property type="entry name" value="Transglutaminase_C_sf"/>
</dbReference>
<dbReference type="FunFam" id="3.90.260.10:FF:000001">
    <property type="entry name" value="Protein-glutamine gamma-glutamyltransferase 2"/>
    <property type="match status" value="1"/>
</dbReference>
<feature type="active site" evidence="8">
    <location>
        <position position="283"/>
    </location>
</feature>
<dbReference type="GO" id="GO:0005739">
    <property type="term" value="C:mitochondrion"/>
    <property type="evidence" value="ECO:0007669"/>
    <property type="project" value="TreeGrafter"/>
</dbReference>